<evidence type="ECO:0000313" key="7">
    <source>
        <dbReference type="Proteomes" id="UP000465601"/>
    </source>
</evidence>
<evidence type="ECO:0000256" key="2">
    <source>
        <dbReference type="ARBA" id="ARBA00022741"/>
    </source>
</evidence>
<keyword evidence="2 4" id="KW-0547">Nucleotide-binding</keyword>
<evidence type="ECO:0000313" key="6">
    <source>
        <dbReference type="EMBL" id="KAB3533545.1"/>
    </source>
</evidence>
<protein>
    <recommendedName>
        <fullName evidence="5">5-formyltetrahydrofolate cyclo-ligase</fullName>
        <ecNumber evidence="5">6.3.3.2</ecNumber>
    </recommendedName>
</protein>
<dbReference type="Pfam" id="PF01812">
    <property type="entry name" value="5-FTHF_cyc-lig"/>
    <property type="match status" value="1"/>
</dbReference>
<feature type="binding site" evidence="4">
    <location>
        <position position="53"/>
    </location>
    <ligand>
        <name>substrate</name>
    </ligand>
</feature>
<keyword evidence="3 4" id="KW-0067">ATP-binding</keyword>
<keyword evidence="7" id="KW-1185">Reference proteome</keyword>
<evidence type="ECO:0000256" key="1">
    <source>
        <dbReference type="ARBA" id="ARBA00010638"/>
    </source>
</evidence>
<dbReference type="InterPro" id="IPR037171">
    <property type="entry name" value="NagB/RpiA_transferase-like"/>
</dbReference>
<comment type="similarity">
    <text evidence="1 5">Belongs to the 5-formyltetrahydrofolate cyclo-ligase family.</text>
</comment>
<keyword evidence="6" id="KW-0436">Ligase</keyword>
<evidence type="ECO:0000256" key="4">
    <source>
        <dbReference type="PIRSR" id="PIRSR006806-1"/>
    </source>
</evidence>
<feature type="binding site" evidence="4">
    <location>
        <begin position="2"/>
        <end position="6"/>
    </location>
    <ligand>
        <name>ATP</name>
        <dbReference type="ChEBI" id="CHEBI:30616"/>
    </ligand>
</feature>
<dbReference type="EC" id="6.3.3.2" evidence="5"/>
<dbReference type="RefSeq" id="WP_151864362.1">
    <property type="nucleotide sequence ID" value="NZ_WBZB01000002.1"/>
</dbReference>
<dbReference type="PANTHER" id="PTHR23407:SF1">
    <property type="entry name" value="5-FORMYLTETRAHYDROFOLATE CYCLO-LIGASE"/>
    <property type="match status" value="1"/>
</dbReference>
<dbReference type="InterPro" id="IPR024185">
    <property type="entry name" value="FTHF_cligase-like_sf"/>
</dbReference>
<comment type="caution">
    <text evidence="6">The sequence shown here is derived from an EMBL/GenBank/DDBJ whole genome shotgun (WGS) entry which is preliminary data.</text>
</comment>
<dbReference type="GO" id="GO:0030272">
    <property type="term" value="F:5-formyltetrahydrofolate cyclo-ligase activity"/>
    <property type="evidence" value="ECO:0007669"/>
    <property type="project" value="UniProtKB-EC"/>
</dbReference>
<evidence type="ECO:0000256" key="5">
    <source>
        <dbReference type="RuleBase" id="RU361279"/>
    </source>
</evidence>
<dbReference type="GO" id="GO:0005524">
    <property type="term" value="F:ATP binding"/>
    <property type="evidence" value="ECO:0007669"/>
    <property type="project" value="UniProtKB-KW"/>
</dbReference>
<dbReference type="PANTHER" id="PTHR23407">
    <property type="entry name" value="ATPASE INHIBITOR/5-FORMYLTETRAHYDROFOLATE CYCLO-LIGASE"/>
    <property type="match status" value="1"/>
</dbReference>
<gene>
    <name evidence="6" type="ORF">F8153_00390</name>
</gene>
<dbReference type="NCBIfam" id="TIGR02727">
    <property type="entry name" value="MTHFS_bact"/>
    <property type="match status" value="1"/>
</dbReference>
<comment type="cofactor">
    <cofactor evidence="5">
        <name>Mg(2+)</name>
        <dbReference type="ChEBI" id="CHEBI:18420"/>
    </cofactor>
</comment>
<dbReference type="Proteomes" id="UP000465601">
    <property type="component" value="Unassembled WGS sequence"/>
</dbReference>
<dbReference type="InterPro" id="IPR002698">
    <property type="entry name" value="FTHF_cligase"/>
</dbReference>
<feature type="binding site" evidence="4">
    <location>
        <begin position="133"/>
        <end position="141"/>
    </location>
    <ligand>
        <name>ATP</name>
        <dbReference type="ChEBI" id="CHEBI:30616"/>
    </ligand>
</feature>
<evidence type="ECO:0000256" key="3">
    <source>
        <dbReference type="ARBA" id="ARBA00022840"/>
    </source>
</evidence>
<keyword evidence="5" id="KW-0460">Magnesium</keyword>
<comment type="catalytic activity">
    <reaction evidence="5">
        <text>(6S)-5-formyl-5,6,7,8-tetrahydrofolate + ATP = (6R)-5,10-methenyltetrahydrofolate + ADP + phosphate</text>
        <dbReference type="Rhea" id="RHEA:10488"/>
        <dbReference type="ChEBI" id="CHEBI:30616"/>
        <dbReference type="ChEBI" id="CHEBI:43474"/>
        <dbReference type="ChEBI" id="CHEBI:57455"/>
        <dbReference type="ChEBI" id="CHEBI:57457"/>
        <dbReference type="ChEBI" id="CHEBI:456216"/>
        <dbReference type="EC" id="6.3.3.2"/>
    </reaction>
</comment>
<dbReference type="OrthoDB" id="9801938at2"/>
<keyword evidence="5" id="KW-0479">Metal-binding</keyword>
<dbReference type="PIRSF" id="PIRSF006806">
    <property type="entry name" value="FTHF_cligase"/>
    <property type="match status" value="1"/>
</dbReference>
<dbReference type="GO" id="GO:0009396">
    <property type="term" value="P:folic acid-containing compound biosynthetic process"/>
    <property type="evidence" value="ECO:0007669"/>
    <property type="project" value="TreeGrafter"/>
</dbReference>
<dbReference type="EMBL" id="WBZB01000002">
    <property type="protein sequence ID" value="KAB3533545.1"/>
    <property type="molecule type" value="Genomic_DNA"/>
</dbReference>
<name>A0A833HSL3_9FIRM</name>
<dbReference type="GO" id="GO:0046872">
    <property type="term" value="F:metal ion binding"/>
    <property type="evidence" value="ECO:0007669"/>
    <property type="project" value="UniProtKB-KW"/>
</dbReference>
<dbReference type="AlphaFoldDB" id="A0A833HSL3"/>
<proteinExistence type="inferred from homology"/>
<dbReference type="SUPFAM" id="SSF100950">
    <property type="entry name" value="NagB/RpiA/CoA transferase-like"/>
    <property type="match status" value="1"/>
</dbReference>
<organism evidence="6 7">
    <name type="scientific">Alkaliphilus serpentinus</name>
    <dbReference type="NCBI Taxonomy" id="1482731"/>
    <lineage>
        <taxon>Bacteria</taxon>
        <taxon>Bacillati</taxon>
        <taxon>Bacillota</taxon>
        <taxon>Clostridia</taxon>
        <taxon>Peptostreptococcales</taxon>
        <taxon>Natronincolaceae</taxon>
        <taxon>Alkaliphilus</taxon>
    </lineage>
</organism>
<accession>A0A833HSL3</accession>
<dbReference type="Gene3D" id="3.40.50.10420">
    <property type="entry name" value="NagB/RpiA/CoA transferase-like"/>
    <property type="match status" value="1"/>
</dbReference>
<reference evidence="6 7" key="1">
    <citation type="submission" date="2019-10" db="EMBL/GenBank/DDBJ databases">
        <title>Alkaliphilus serpentinus sp. nov. and Alkaliphilus pronyensis sp. nov., two novel anaerobic alkaliphilic species isolated from the serpentinized-hosted hydrothermal field of the Prony Bay (New Caledonia).</title>
        <authorList>
            <person name="Postec A."/>
        </authorList>
    </citation>
    <scope>NUCLEOTIDE SEQUENCE [LARGE SCALE GENOMIC DNA]</scope>
    <source>
        <strain evidence="6 7">LacT</strain>
    </source>
</reference>
<dbReference type="GO" id="GO:0035999">
    <property type="term" value="P:tetrahydrofolate interconversion"/>
    <property type="evidence" value="ECO:0007669"/>
    <property type="project" value="TreeGrafter"/>
</dbReference>
<sequence>MKKQLRLETLRAREALNSEEVLLKSSSIITIFKESNFYKEAKNIMIYVSFRNEVDTLGLIEEMIQEGKRVFIPLTVDKTRELLVSEVQDIKEDLEIGNFGVLEPKKEKERILDPNILDLIVVPGVSFDKRGYRIGYGGGYYDRFLAKHNDITTLSLIFQLQLIDQVPNDTFDIPVDYLITEKELIKCKED</sequence>
<feature type="binding site" evidence="4">
    <location>
        <position position="48"/>
    </location>
    <ligand>
        <name>substrate</name>
    </ligand>
</feature>